<evidence type="ECO:0000256" key="1">
    <source>
        <dbReference type="SAM" id="MobiDB-lite"/>
    </source>
</evidence>
<protein>
    <submittedName>
        <fullName evidence="2">Uncharacterized protein</fullName>
    </submittedName>
</protein>
<dbReference type="EMBL" id="KL197711">
    <property type="protein sequence ID" value="KDQ62510.1"/>
    <property type="molecule type" value="Genomic_DNA"/>
</dbReference>
<feature type="compositionally biased region" description="Polar residues" evidence="1">
    <location>
        <begin position="312"/>
        <end position="328"/>
    </location>
</feature>
<feature type="compositionally biased region" description="Low complexity" evidence="1">
    <location>
        <begin position="92"/>
        <end position="107"/>
    </location>
</feature>
<dbReference type="Proteomes" id="UP000027265">
    <property type="component" value="Unassembled WGS sequence"/>
</dbReference>
<feature type="compositionally biased region" description="Polar residues" evidence="1">
    <location>
        <begin position="420"/>
        <end position="443"/>
    </location>
</feature>
<keyword evidence="3" id="KW-1185">Reference proteome</keyword>
<sequence length="546" mass="59966">MDPSLDTSWCPVCDRQIIPKRFSVPVHPQPSPAPPPSSPSSSPSHSPSKNHAADAPTMRATKKGGNVRQRGGLVQGTGRLKPNGTIKRTDKPATAPITTEPTKPTTPLRHRTVIDQSPIPLYCSDECRLKDLQADTYDDGYHPDRHLPPVPRTSFSDSDSSTSTTSSRSRYSSLSSDSPSKSSSTEDCTASLPKHIATLCAIYNFPPIPPAPPVVSHVEATSSDSEYPSHYDSGIMMAARRIKDVLCPTSKRVPASHQDVLARERERKPITGWTDGSDAWRSEVYSFSAPKDFTVQDPKFIDDKGSRAYHSFTASPHRSKGIHSTVNDPTPVASSADLPQRSNTSSDELYSKYPLSFSRRSDSRTSLVSTASAPAQYHSLPTSSASFTSSSTRRREVRLVKPGAEGKLLVPNVKMVSRSPPESTYSFSSNEGSSYYPASSRRSVGSIPSIRSPLSRNASEIGSLCSVEENDERFSSSFPEPKRPSVETRSWSYDNFVTYPAMPLPTKKVKRKVVVVEDGEEKEVEQEVEVTEMKRLFRFAEKPLRA</sequence>
<organism evidence="2 3">
    <name type="scientific">Jaapia argillacea MUCL 33604</name>
    <dbReference type="NCBI Taxonomy" id="933084"/>
    <lineage>
        <taxon>Eukaryota</taxon>
        <taxon>Fungi</taxon>
        <taxon>Dikarya</taxon>
        <taxon>Basidiomycota</taxon>
        <taxon>Agaricomycotina</taxon>
        <taxon>Agaricomycetes</taxon>
        <taxon>Agaricomycetidae</taxon>
        <taxon>Jaapiales</taxon>
        <taxon>Jaapiaceae</taxon>
        <taxon>Jaapia</taxon>
    </lineage>
</organism>
<feature type="compositionally biased region" description="Pro residues" evidence="1">
    <location>
        <begin position="27"/>
        <end position="38"/>
    </location>
</feature>
<dbReference type="InParanoid" id="A0A067Q8N1"/>
<feature type="region of interest" description="Disordered" evidence="1">
    <location>
        <begin position="139"/>
        <end position="188"/>
    </location>
</feature>
<accession>A0A067Q8N1</accession>
<dbReference type="HOGENOM" id="CLU_026658_0_0_1"/>
<feature type="region of interest" description="Disordered" evidence="1">
    <location>
        <begin position="369"/>
        <end position="395"/>
    </location>
</feature>
<feature type="compositionally biased region" description="Low complexity" evidence="1">
    <location>
        <begin position="152"/>
        <end position="185"/>
    </location>
</feature>
<dbReference type="AlphaFoldDB" id="A0A067Q8N1"/>
<feature type="region of interest" description="Disordered" evidence="1">
    <location>
        <begin position="21"/>
        <end position="111"/>
    </location>
</feature>
<proteinExistence type="predicted"/>
<feature type="compositionally biased region" description="Low complexity" evidence="1">
    <location>
        <begin position="382"/>
        <end position="391"/>
    </location>
</feature>
<name>A0A067Q8N1_9AGAM</name>
<evidence type="ECO:0000313" key="2">
    <source>
        <dbReference type="EMBL" id="KDQ62510.1"/>
    </source>
</evidence>
<reference evidence="3" key="1">
    <citation type="journal article" date="2014" name="Proc. Natl. Acad. Sci. U.S.A.">
        <title>Extensive sampling of basidiomycete genomes demonstrates inadequacy of the white-rot/brown-rot paradigm for wood decay fungi.</title>
        <authorList>
            <person name="Riley R."/>
            <person name="Salamov A.A."/>
            <person name="Brown D.W."/>
            <person name="Nagy L.G."/>
            <person name="Floudas D."/>
            <person name="Held B.W."/>
            <person name="Levasseur A."/>
            <person name="Lombard V."/>
            <person name="Morin E."/>
            <person name="Otillar R."/>
            <person name="Lindquist E.A."/>
            <person name="Sun H."/>
            <person name="LaButti K.M."/>
            <person name="Schmutz J."/>
            <person name="Jabbour D."/>
            <person name="Luo H."/>
            <person name="Baker S.E."/>
            <person name="Pisabarro A.G."/>
            <person name="Walton J.D."/>
            <person name="Blanchette R.A."/>
            <person name="Henrissat B."/>
            <person name="Martin F."/>
            <person name="Cullen D."/>
            <person name="Hibbett D.S."/>
            <person name="Grigoriev I.V."/>
        </authorList>
    </citation>
    <scope>NUCLEOTIDE SEQUENCE [LARGE SCALE GENOMIC DNA]</scope>
    <source>
        <strain evidence="3">MUCL 33604</strain>
    </source>
</reference>
<evidence type="ECO:0000313" key="3">
    <source>
        <dbReference type="Proteomes" id="UP000027265"/>
    </source>
</evidence>
<feature type="region of interest" description="Disordered" evidence="1">
    <location>
        <begin position="413"/>
        <end position="452"/>
    </location>
</feature>
<dbReference type="OrthoDB" id="3365472at2759"/>
<gene>
    <name evidence="2" type="ORF">JAAARDRAFT_44845</name>
</gene>
<feature type="region of interest" description="Disordered" evidence="1">
    <location>
        <begin position="311"/>
        <end position="349"/>
    </location>
</feature>